<dbReference type="Gene3D" id="1.20.1250.20">
    <property type="entry name" value="MFS general substrate transporter like domains"/>
    <property type="match status" value="1"/>
</dbReference>
<keyword evidence="2 4" id="KW-1133">Transmembrane helix</keyword>
<feature type="domain" description="Major facilitator superfamily (MFS) profile" evidence="5">
    <location>
        <begin position="1"/>
        <end position="93"/>
    </location>
</feature>
<keyword evidence="7" id="KW-1185">Reference proteome</keyword>
<dbReference type="InterPro" id="IPR036259">
    <property type="entry name" value="MFS_trans_sf"/>
</dbReference>
<protein>
    <recommendedName>
        <fullName evidence="5">Major facilitator superfamily (MFS) profile domain-containing protein</fullName>
    </recommendedName>
</protein>
<dbReference type="EMBL" id="CABPRV010000016">
    <property type="protein sequence ID" value="VVE53703.1"/>
    <property type="molecule type" value="Genomic_DNA"/>
</dbReference>
<evidence type="ECO:0000256" key="4">
    <source>
        <dbReference type="SAM" id="Phobius"/>
    </source>
</evidence>
<proteinExistence type="predicted"/>
<evidence type="ECO:0000313" key="6">
    <source>
        <dbReference type="EMBL" id="VVE53703.1"/>
    </source>
</evidence>
<evidence type="ECO:0000256" key="3">
    <source>
        <dbReference type="ARBA" id="ARBA00023136"/>
    </source>
</evidence>
<name>A0ABY6WC32_9BURK</name>
<keyword evidence="1 4" id="KW-0812">Transmembrane</keyword>
<feature type="transmembrane region" description="Helical" evidence="4">
    <location>
        <begin position="63"/>
        <end position="80"/>
    </location>
</feature>
<dbReference type="SUPFAM" id="SSF103473">
    <property type="entry name" value="MFS general substrate transporter"/>
    <property type="match status" value="1"/>
</dbReference>
<accession>A0ABY6WC32</accession>
<reference evidence="6 7" key="1">
    <citation type="submission" date="2019-08" db="EMBL/GenBank/DDBJ databases">
        <authorList>
            <person name="Peeters C."/>
        </authorList>
    </citation>
    <scope>NUCLEOTIDE SEQUENCE [LARGE SCALE GENOMIC DNA]</scope>
    <source>
        <strain evidence="6 7">LMG 20602</strain>
    </source>
</reference>
<evidence type="ECO:0000313" key="7">
    <source>
        <dbReference type="Proteomes" id="UP000366065"/>
    </source>
</evidence>
<sequence>MDVAGAVLLGVGFGLSVPLVNHMTVEQSDAGSRGRNLAHLSMAIFLGQFLASPLEAISGGEQATFFAAALISFGALIAAWRVSVRAQCANDPF</sequence>
<gene>
    <name evidence="6" type="ORF">PCA20602_04888</name>
</gene>
<feature type="transmembrane region" description="Helical" evidence="4">
    <location>
        <begin position="37"/>
        <end position="57"/>
    </location>
</feature>
<comment type="caution">
    <text evidence="6">The sequence shown here is derived from an EMBL/GenBank/DDBJ whole genome shotgun (WGS) entry which is preliminary data.</text>
</comment>
<evidence type="ECO:0000256" key="2">
    <source>
        <dbReference type="ARBA" id="ARBA00022989"/>
    </source>
</evidence>
<evidence type="ECO:0000259" key="5">
    <source>
        <dbReference type="PROSITE" id="PS50850"/>
    </source>
</evidence>
<keyword evidence="3 4" id="KW-0472">Membrane</keyword>
<dbReference type="InterPro" id="IPR020846">
    <property type="entry name" value="MFS_dom"/>
</dbReference>
<dbReference type="Proteomes" id="UP000366065">
    <property type="component" value="Unassembled WGS sequence"/>
</dbReference>
<feature type="transmembrane region" description="Helical" evidence="4">
    <location>
        <begin position="6"/>
        <end position="25"/>
    </location>
</feature>
<evidence type="ECO:0000256" key="1">
    <source>
        <dbReference type="ARBA" id="ARBA00022692"/>
    </source>
</evidence>
<organism evidence="6 7">
    <name type="scientific">Pandoraea capi</name>
    <dbReference type="NCBI Taxonomy" id="2508286"/>
    <lineage>
        <taxon>Bacteria</taxon>
        <taxon>Pseudomonadati</taxon>
        <taxon>Pseudomonadota</taxon>
        <taxon>Betaproteobacteria</taxon>
        <taxon>Burkholderiales</taxon>
        <taxon>Burkholderiaceae</taxon>
        <taxon>Pandoraea</taxon>
    </lineage>
</organism>
<dbReference type="PROSITE" id="PS50850">
    <property type="entry name" value="MFS"/>
    <property type="match status" value="1"/>
</dbReference>
<dbReference type="RefSeq" id="WP_174981542.1">
    <property type="nucleotide sequence ID" value="NZ_CABPRV010000016.1"/>
</dbReference>